<dbReference type="AlphaFoldDB" id="A0A5C5WP41"/>
<dbReference type="RefSeq" id="WP_146512939.1">
    <property type="nucleotide sequence ID" value="NZ_SJPI01000001.1"/>
</dbReference>
<evidence type="ECO:0000313" key="2">
    <source>
        <dbReference type="EMBL" id="TWT52596.1"/>
    </source>
</evidence>
<evidence type="ECO:0000313" key="3">
    <source>
        <dbReference type="Proteomes" id="UP000316598"/>
    </source>
</evidence>
<dbReference type="OrthoDB" id="278943at2"/>
<dbReference type="Proteomes" id="UP000316598">
    <property type="component" value="Unassembled WGS sequence"/>
</dbReference>
<gene>
    <name evidence="2" type="ORF">Pla22_02200</name>
</gene>
<keyword evidence="3" id="KW-1185">Reference proteome</keyword>
<protein>
    <submittedName>
        <fullName evidence="2">Uncharacterized protein</fullName>
    </submittedName>
</protein>
<name>A0A5C5WP41_9BACT</name>
<sequence precursor="true">MFLPSRHLLTTALFGFAIAASSMTNQTNQASAADPSQFLGPSGGQHRILNGDMPPGFVGGARLRGRGPGPVIGYFQPVAFQGPQGTRFALANQSGFFDSEENLQAGLIVGSVYRFKITDIPGREGAEVYPTIEVIDRTYPPPGLATRYPITVQIDDSDLRAAIAGQLVTRVIYLEDPQSAVALEQTPASERPMDIGEYQDALEVADRFGRPVAILRMGSLAPPHSHELMPSFLFGSPAWAPIMQAESVSHTVGSVPVNLHTQP</sequence>
<proteinExistence type="predicted"/>
<feature type="signal peptide" evidence="1">
    <location>
        <begin position="1"/>
        <end position="19"/>
    </location>
</feature>
<comment type="caution">
    <text evidence="2">The sequence shown here is derived from an EMBL/GenBank/DDBJ whole genome shotgun (WGS) entry which is preliminary data.</text>
</comment>
<keyword evidence="1" id="KW-0732">Signal</keyword>
<feature type="chain" id="PRO_5023050207" evidence="1">
    <location>
        <begin position="20"/>
        <end position="263"/>
    </location>
</feature>
<dbReference type="EMBL" id="SJPI01000001">
    <property type="protein sequence ID" value="TWT52596.1"/>
    <property type="molecule type" value="Genomic_DNA"/>
</dbReference>
<evidence type="ECO:0000256" key="1">
    <source>
        <dbReference type="SAM" id="SignalP"/>
    </source>
</evidence>
<organism evidence="2 3">
    <name type="scientific">Rubripirellula amarantea</name>
    <dbReference type="NCBI Taxonomy" id="2527999"/>
    <lineage>
        <taxon>Bacteria</taxon>
        <taxon>Pseudomonadati</taxon>
        <taxon>Planctomycetota</taxon>
        <taxon>Planctomycetia</taxon>
        <taxon>Pirellulales</taxon>
        <taxon>Pirellulaceae</taxon>
        <taxon>Rubripirellula</taxon>
    </lineage>
</organism>
<accession>A0A5C5WP41</accession>
<reference evidence="2 3" key="1">
    <citation type="submission" date="2019-02" db="EMBL/GenBank/DDBJ databases">
        <title>Deep-cultivation of Planctomycetes and their phenomic and genomic characterization uncovers novel biology.</title>
        <authorList>
            <person name="Wiegand S."/>
            <person name="Jogler M."/>
            <person name="Boedeker C."/>
            <person name="Pinto D."/>
            <person name="Vollmers J."/>
            <person name="Rivas-Marin E."/>
            <person name="Kohn T."/>
            <person name="Peeters S.H."/>
            <person name="Heuer A."/>
            <person name="Rast P."/>
            <person name="Oberbeckmann S."/>
            <person name="Bunk B."/>
            <person name="Jeske O."/>
            <person name="Meyerdierks A."/>
            <person name="Storesund J.E."/>
            <person name="Kallscheuer N."/>
            <person name="Luecker S."/>
            <person name="Lage O.M."/>
            <person name="Pohl T."/>
            <person name="Merkel B.J."/>
            <person name="Hornburger P."/>
            <person name="Mueller R.-W."/>
            <person name="Bruemmer F."/>
            <person name="Labrenz M."/>
            <person name="Spormann A.M."/>
            <person name="Op Den Camp H."/>
            <person name="Overmann J."/>
            <person name="Amann R."/>
            <person name="Jetten M.S.M."/>
            <person name="Mascher T."/>
            <person name="Medema M.H."/>
            <person name="Devos D.P."/>
            <person name="Kaster A.-K."/>
            <person name="Ovreas L."/>
            <person name="Rohde M."/>
            <person name="Galperin M.Y."/>
            <person name="Jogler C."/>
        </authorList>
    </citation>
    <scope>NUCLEOTIDE SEQUENCE [LARGE SCALE GENOMIC DNA]</scope>
    <source>
        <strain evidence="2 3">Pla22</strain>
    </source>
</reference>